<evidence type="ECO:0000256" key="6">
    <source>
        <dbReference type="RuleBase" id="RU366058"/>
    </source>
</evidence>
<proteinExistence type="inferred from homology"/>
<dbReference type="PANTHER" id="PTHR12677">
    <property type="entry name" value="GOLGI APPARATUS MEMBRANE PROTEIN TVP38-RELATED"/>
    <property type="match status" value="1"/>
</dbReference>
<evidence type="ECO:0000313" key="9">
    <source>
        <dbReference type="Proteomes" id="UP000321638"/>
    </source>
</evidence>
<dbReference type="Pfam" id="PF09335">
    <property type="entry name" value="VTT_dom"/>
    <property type="match status" value="1"/>
</dbReference>
<keyword evidence="3 6" id="KW-0812">Transmembrane</keyword>
<dbReference type="AlphaFoldDB" id="A0A5C8PRZ5"/>
<feature type="transmembrane region" description="Helical" evidence="6">
    <location>
        <begin position="90"/>
        <end position="115"/>
    </location>
</feature>
<evidence type="ECO:0000313" key="8">
    <source>
        <dbReference type="EMBL" id="TXL78172.1"/>
    </source>
</evidence>
<keyword evidence="2 6" id="KW-1003">Cell membrane</keyword>
<reference evidence="8 9" key="1">
    <citation type="submission" date="2019-06" db="EMBL/GenBank/DDBJ databases">
        <title>New taxonomy in bacterial strain CC-CFT640, isolated from vineyard.</title>
        <authorList>
            <person name="Lin S.-Y."/>
            <person name="Tsai C.-F."/>
            <person name="Young C.-C."/>
        </authorList>
    </citation>
    <scope>NUCLEOTIDE SEQUENCE [LARGE SCALE GENOMIC DNA]</scope>
    <source>
        <strain evidence="8 9">CC-CFT640</strain>
    </source>
</reference>
<feature type="transmembrane region" description="Helical" evidence="6">
    <location>
        <begin position="12"/>
        <end position="33"/>
    </location>
</feature>
<dbReference type="Proteomes" id="UP000321638">
    <property type="component" value="Unassembled WGS sequence"/>
</dbReference>
<dbReference type="OrthoDB" id="9779114at2"/>
<feature type="transmembrane region" description="Helical" evidence="6">
    <location>
        <begin position="54"/>
        <end position="78"/>
    </location>
</feature>
<dbReference type="EMBL" id="VDUZ01000007">
    <property type="protein sequence ID" value="TXL78172.1"/>
    <property type="molecule type" value="Genomic_DNA"/>
</dbReference>
<dbReference type="PANTHER" id="PTHR12677:SF59">
    <property type="entry name" value="GOLGI APPARATUS MEMBRANE PROTEIN TVP38-RELATED"/>
    <property type="match status" value="1"/>
</dbReference>
<evidence type="ECO:0000256" key="1">
    <source>
        <dbReference type="ARBA" id="ARBA00004651"/>
    </source>
</evidence>
<comment type="similarity">
    <text evidence="6">Belongs to the TVP38/TMEM64 family.</text>
</comment>
<keyword evidence="5 6" id="KW-0472">Membrane</keyword>
<comment type="subcellular location">
    <subcellularLocation>
        <location evidence="1 6">Cell membrane</location>
        <topology evidence="1 6">Multi-pass membrane protein</topology>
    </subcellularLocation>
</comment>
<keyword evidence="4 6" id="KW-1133">Transmembrane helix</keyword>
<evidence type="ECO:0000259" key="7">
    <source>
        <dbReference type="Pfam" id="PF09335"/>
    </source>
</evidence>
<gene>
    <name evidence="8" type="ORF">FHP25_08205</name>
</gene>
<organism evidence="8 9">
    <name type="scientific">Vineibacter terrae</name>
    <dbReference type="NCBI Taxonomy" id="2586908"/>
    <lineage>
        <taxon>Bacteria</taxon>
        <taxon>Pseudomonadati</taxon>
        <taxon>Pseudomonadota</taxon>
        <taxon>Alphaproteobacteria</taxon>
        <taxon>Hyphomicrobiales</taxon>
        <taxon>Vineibacter</taxon>
    </lineage>
</organism>
<dbReference type="InterPro" id="IPR015414">
    <property type="entry name" value="TMEM64"/>
</dbReference>
<feature type="transmembrane region" description="Helical" evidence="6">
    <location>
        <begin position="212"/>
        <end position="234"/>
    </location>
</feature>
<evidence type="ECO:0000256" key="4">
    <source>
        <dbReference type="ARBA" id="ARBA00022989"/>
    </source>
</evidence>
<dbReference type="InterPro" id="IPR032816">
    <property type="entry name" value="VTT_dom"/>
</dbReference>
<accession>A0A5C8PRZ5</accession>
<dbReference type="RefSeq" id="WP_147846441.1">
    <property type="nucleotide sequence ID" value="NZ_VDUZ01000007.1"/>
</dbReference>
<protein>
    <recommendedName>
        <fullName evidence="6">TVP38/TMEM64 family membrane protein</fullName>
    </recommendedName>
</protein>
<name>A0A5C8PRZ5_9HYPH</name>
<evidence type="ECO:0000256" key="3">
    <source>
        <dbReference type="ARBA" id="ARBA00022692"/>
    </source>
</evidence>
<evidence type="ECO:0000256" key="5">
    <source>
        <dbReference type="ARBA" id="ARBA00023136"/>
    </source>
</evidence>
<feature type="transmembrane region" description="Helical" evidence="6">
    <location>
        <begin position="141"/>
        <end position="166"/>
    </location>
</feature>
<keyword evidence="9" id="KW-1185">Reference proteome</keyword>
<feature type="transmembrane region" description="Helical" evidence="6">
    <location>
        <begin position="172"/>
        <end position="191"/>
    </location>
</feature>
<comment type="caution">
    <text evidence="8">The sequence shown here is derived from an EMBL/GenBank/DDBJ whole genome shotgun (WGS) entry which is preliminary data.</text>
</comment>
<dbReference type="GO" id="GO:0005886">
    <property type="term" value="C:plasma membrane"/>
    <property type="evidence" value="ECO:0007669"/>
    <property type="project" value="UniProtKB-SubCell"/>
</dbReference>
<sequence>MPSPGPAGKGVNWRGLLFLAALAVVGLGIMLHYGAPKDILTDMVKAGGDLHRLIADWGAVAAVLFVIGYAGLMMSLWFPAWPCTVAASFLFGYWHGVICALAGATLGATAVFLLARSGLGALDRRAAPFVQRLEAGFRENAFNYVVALRLFPFVPFTIVNIVSAVAGVRLCTFVLGTMIGIVPGTLIYAMIGQALEELLRETGEIPDIWSRPAFYLPIVGLTVLAVAPVGYRYLVSRSCKK</sequence>
<evidence type="ECO:0000256" key="2">
    <source>
        <dbReference type="ARBA" id="ARBA00022475"/>
    </source>
</evidence>
<feature type="domain" description="VTT" evidence="7">
    <location>
        <begin position="78"/>
        <end position="193"/>
    </location>
</feature>